<accession>A0ABT9EJI1</accession>
<reference evidence="2 3" key="1">
    <citation type="submission" date="2023-07" db="EMBL/GenBank/DDBJ databases">
        <authorList>
            <person name="Kim M.K."/>
        </authorList>
    </citation>
    <scope>NUCLEOTIDE SEQUENCE [LARGE SCALE GENOMIC DNA]</scope>
    <source>
        <strain evidence="2 3">KR1UV-12</strain>
    </source>
</reference>
<evidence type="ECO:0008006" key="4">
    <source>
        <dbReference type="Google" id="ProtNLM"/>
    </source>
</evidence>
<protein>
    <recommendedName>
        <fullName evidence="4">STAS/SEC14 domain-containing protein</fullName>
    </recommendedName>
</protein>
<organism evidence="2 3">
    <name type="scientific">Sphingomonas aurea</name>
    <dbReference type="NCBI Taxonomy" id="3063994"/>
    <lineage>
        <taxon>Bacteria</taxon>
        <taxon>Pseudomonadati</taxon>
        <taxon>Pseudomonadota</taxon>
        <taxon>Alphaproteobacteria</taxon>
        <taxon>Sphingomonadales</taxon>
        <taxon>Sphingomonadaceae</taxon>
        <taxon>Sphingomonas</taxon>
    </lineage>
</organism>
<keyword evidence="3" id="KW-1185">Reference proteome</keyword>
<comment type="caution">
    <text evidence="2">The sequence shown here is derived from an EMBL/GenBank/DDBJ whole genome shotgun (WGS) entry which is preliminary data.</text>
</comment>
<dbReference type="Proteomes" id="UP001230685">
    <property type="component" value="Unassembled WGS sequence"/>
</dbReference>
<feature type="coiled-coil region" evidence="1">
    <location>
        <begin position="49"/>
        <end position="76"/>
    </location>
</feature>
<evidence type="ECO:0000313" key="2">
    <source>
        <dbReference type="EMBL" id="MDP1027094.1"/>
    </source>
</evidence>
<keyword evidence="1" id="KW-0175">Coiled coil</keyword>
<evidence type="ECO:0000256" key="1">
    <source>
        <dbReference type="SAM" id="Coils"/>
    </source>
</evidence>
<dbReference type="EMBL" id="JAUUDS010000002">
    <property type="protein sequence ID" value="MDP1027094.1"/>
    <property type="molecule type" value="Genomic_DNA"/>
</dbReference>
<dbReference type="RefSeq" id="WP_305172791.1">
    <property type="nucleotide sequence ID" value="NZ_JAUUDS010000002.1"/>
</dbReference>
<evidence type="ECO:0000313" key="3">
    <source>
        <dbReference type="Proteomes" id="UP001230685"/>
    </source>
</evidence>
<proteinExistence type="predicted"/>
<name>A0ABT9EJI1_9SPHN</name>
<gene>
    <name evidence="2" type="ORF">Q5H91_07710</name>
</gene>
<sequence length="128" mass="14473">MDRVITRSIEGESGIIVITARGRWSAADVEAHYSALRMLIQPIRDAGEIVRILSDVRQAERQTAEIEEQILREMQRTYAAGDRIAILTADADAQVHLRHLLRHIDVSAFQSQLPAEMWLATDTLAKIR</sequence>